<feature type="compositionally biased region" description="Low complexity" evidence="1">
    <location>
        <begin position="149"/>
        <end position="158"/>
    </location>
</feature>
<proteinExistence type="predicted"/>
<name>A0AA40EUZ7_9PEZI</name>
<comment type="caution">
    <text evidence="3">The sequence shown here is derived from an EMBL/GenBank/DDBJ whole genome shotgun (WGS) entry which is preliminary data.</text>
</comment>
<keyword evidence="2" id="KW-1133">Transmembrane helix</keyword>
<keyword evidence="4" id="KW-1185">Reference proteome</keyword>
<feature type="transmembrane region" description="Helical" evidence="2">
    <location>
        <begin position="76"/>
        <end position="96"/>
    </location>
</feature>
<evidence type="ECO:0000313" key="3">
    <source>
        <dbReference type="EMBL" id="KAK0745946.1"/>
    </source>
</evidence>
<reference evidence="3" key="1">
    <citation type="submission" date="2023-06" db="EMBL/GenBank/DDBJ databases">
        <title>Genome-scale phylogeny and comparative genomics of the fungal order Sordariales.</title>
        <authorList>
            <consortium name="Lawrence Berkeley National Laboratory"/>
            <person name="Hensen N."/>
            <person name="Bonometti L."/>
            <person name="Westerberg I."/>
            <person name="Brannstrom I.O."/>
            <person name="Guillou S."/>
            <person name="Cros-Aarteil S."/>
            <person name="Calhoun S."/>
            <person name="Haridas S."/>
            <person name="Kuo A."/>
            <person name="Mondo S."/>
            <person name="Pangilinan J."/>
            <person name="Riley R."/>
            <person name="LaButti K."/>
            <person name="Andreopoulos B."/>
            <person name="Lipzen A."/>
            <person name="Chen C."/>
            <person name="Yanf M."/>
            <person name="Daum C."/>
            <person name="Ng V."/>
            <person name="Clum A."/>
            <person name="Steindorff A."/>
            <person name="Ohm R."/>
            <person name="Martin F."/>
            <person name="Silar P."/>
            <person name="Natvig D."/>
            <person name="Lalanne C."/>
            <person name="Gautier V."/>
            <person name="Ament-velasquez S.L."/>
            <person name="Kruys A."/>
            <person name="Hutchinson M.I."/>
            <person name="Powell A.J."/>
            <person name="Barry K."/>
            <person name="Miller A.N."/>
            <person name="Grigoriev I.V."/>
            <person name="Debuchy R."/>
            <person name="Gladieux P."/>
            <person name="Thoren M.H."/>
            <person name="Johannesson H."/>
        </authorList>
    </citation>
    <scope>NUCLEOTIDE SEQUENCE</scope>
    <source>
        <strain evidence="3">SMH3187-1</strain>
    </source>
</reference>
<feature type="transmembrane region" description="Helical" evidence="2">
    <location>
        <begin position="21"/>
        <end position="43"/>
    </location>
</feature>
<feature type="transmembrane region" description="Helical" evidence="2">
    <location>
        <begin position="102"/>
        <end position="121"/>
    </location>
</feature>
<dbReference type="AlphaFoldDB" id="A0AA40EUZ7"/>
<organism evidence="3 4">
    <name type="scientific">Schizothecium vesticola</name>
    <dbReference type="NCBI Taxonomy" id="314040"/>
    <lineage>
        <taxon>Eukaryota</taxon>
        <taxon>Fungi</taxon>
        <taxon>Dikarya</taxon>
        <taxon>Ascomycota</taxon>
        <taxon>Pezizomycotina</taxon>
        <taxon>Sordariomycetes</taxon>
        <taxon>Sordariomycetidae</taxon>
        <taxon>Sordariales</taxon>
        <taxon>Schizotheciaceae</taxon>
        <taxon>Schizothecium</taxon>
    </lineage>
</organism>
<protein>
    <submittedName>
        <fullName evidence="3">Uncharacterized protein</fullName>
    </submittedName>
</protein>
<evidence type="ECO:0000313" key="4">
    <source>
        <dbReference type="Proteomes" id="UP001172155"/>
    </source>
</evidence>
<keyword evidence="2" id="KW-0812">Transmembrane</keyword>
<keyword evidence="2" id="KW-0472">Membrane</keyword>
<gene>
    <name evidence="3" type="ORF">B0T18DRAFT_140189</name>
</gene>
<evidence type="ECO:0000256" key="1">
    <source>
        <dbReference type="SAM" id="MobiDB-lite"/>
    </source>
</evidence>
<accession>A0AA40EUZ7</accession>
<evidence type="ECO:0000256" key="2">
    <source>
        <dbReference type="SAM" id="Phobius"/>
    </source>
</evidence>
<dbReference type="EMBL" id="JAUKUD010000004">
    <property type="protein sequence ID" value="KAK0745946.1"/>
    <property type="molecule type" value="Genomic_DNA"/>
</dbReference>
<feature type="region of interest" description="Disordered" evidence="1">
    <location>
        <begin position="147"/>
        <end position="166"/>
    </location>
</feature>
<dbReference type="Proteomes" id="UP001172155">
    <property type="component" value="Unassembled WGS sequence"/>
</dbReference>
<sequence length="270" mass="28645">MSHLLMFLGLEGGTSQQMTRLCFIGKVVSVACMVQSAVLFALAGKQAQWFQHTTLSIFIITTLAFTAVNAELFVEVGLYTVPAALTLLILVVIQPGSQRKELLPWLPLFVAAVNIITLAVGKFNKRTKARQRPSTLEDALGDVPFGTWSSRSSPEPSSTAGVSTRLPSDSAPHGLVVYGRFGPPSQCSHRTGDSEMSLSDGPGCCRAAWDPATLSFFPDHESLPAPPTSGPWESAGLAAIRGFDAPEMGLVSEASTAASRQPLLGEESNA</sequence>
<feature type="transmembrane region" description="Helical" evidence="2">
    <location>
        <begin position="49"/>
        <end position="69"/>
    </location>
</feature>